<reference evidence="4" key="1">
    <citation type="journal article" date="2019" name="Nat. Commun.">
        <title>Expansion of phycobilisome linker gene families in mesophilic red algae.</title>
        <authorList>
            <person name="Lee J."/>
            <person name="Kim D."/>
            <person name="Bhattacharya D."/>
            <person name="Yoon H.S."/>
        </authorList>
    </citation>
    <scope>NUCLEOTIDE SEQUENCE [LARGE SCALE GENOMIC DNA]</scope>
    <source>
        <strain evidence="4">CCMP 1328</strain>
    </source>
</reference>
<dbReference type="InterPro" id="IPR026541">
    <property type="entry name" value="MRG_dom"/>
</dbReference>
<proteinExistence type="predicted"/>
<dbReference type="Gene3D" id="1.10.274.30">
    <property type="entry name" value="MRG domain"/>
    <property type="match status" value="1"/>
</dbReference>
<feature type="domain" description="MRG" evidence="2">
    <location>
        <begin position="158"/>
        <end position="321"/>
    </location>
</feature>
<comment type="caution">
    <text evidence="3">The sequence shown here is derived from an EMBL/GenBank/DDBJ whole genome shotgun (WGS) entry which is preliminary data.</text>
</comment>
<dbReference type="Proteomes" id="UP000324585">
    <property type="component" value="Unassembled WGS sequence"/>
</dbReference>
<accession>A0A5J4YWF1</accession>
<gene>
    <name evidence="3" type="ORF">FVE85_2016</name>
</gene>
<evidence type="ECO:0000313" key="3">
    <source>
        <dbReference type="EMBL" id="KAA8495861.1"/>
    </source>
</evidence>
<feature type="region of interest" description="Disordered" evidence="1">
    <location>
        <begin position="50"/>
        <end position="84"/>
    </location>
</feature>
<dbReference type="AlphaFoldDB" id="A0A5J4YWF1"/>
<organism evidence="3 4">
    <name type="scientific">Porphyridium purpureum</name>
    <name type="common">Red alga</name>
    <name type="synonym">Porphyridium cruentum</name>
    <dbReference type="NCBI Taxonomy" id="35688"/>
    <lineage>
        <taxon>Eukaryota</taxon>
        <taxon>Rhodophyta</taxon>
        <taxon>Bangiophyceae</taxon>
        <taxon>Porphyridiales</taxon>
        <taxon>Porphyridiaceae</taxon>
        <taxon>Porphyridium</taxon>
    </lineage>
</organism>
<name>A0A5J4YWF1_PORPP</name>
<dbReference type="EMBL" id="VRMN01000003">
    <property type="protein sequence ID" value="KAA8495861.1"/>
    <property type="molecule type" value="Genomic_DNA"/>
</dbReference>
<feature type="compositionally biased region" description="Acidic residues" evidence="1">
    <location>
        <begin position="73"/>
        <end position="84"/>
    </location>
</feature>
<evidence type="ECO:0000313" key="4">
    <source>
        <dbReference type="Proteomes" id="UP000324585"/>
    </source>
</evidence>
<dbReference type="InterPro" id="IPR038217">
    <property type="entry name" value="MRG_C_sf"/>
</dbReference>
<evidence type="ECO:0000259" key="2">
    <source>
        <dbReference type="Pfam" id="PF05712"/>
    </source>
</evidence>
<sequence>MDEQDDERRGGCEGRLRVGDRVLRKFGDDEQFYVLGRVVAVNERVGKRKLEHLQGDSSHLPRRQAGFRKTGEDGEEAGASDEDREVNTVDVVDCWHCTAHARHNAVPESALLRISAETHHLLWYTGTQKEKAEYSKKLKKEPGPRKHSSVNAAAAGGNLRIAIPRQLQRVWALYMEGVLNGGEPCKLPRDPSIEQILAFWKGSKIDRDSQAAEFHTLLDWFKRTLENLIPRLILPPEMEAHDKFLRPKTKPRPMCKLYGIEHLVLCLLEFQEIVLEAEKAPTLKHSAVQETLLHPTVIHFINGLCAFLVRGQSSLFPPEYVSLPVGVVPPHLDRWRTFEVENKQG</sequence>
<evidence type="ECO:0000256" key="1">
    <source>
        <dbReference type="SAM" id="MobiDB-lite"/>
    </source>
</evidence>
<dbReference type="Pfam" id="PF05712">
    <property type="entry name" value="MRG"/>
    <property type="match status" value="1"/>
</dbReference>
<dbReference type="OrthoDB" id="124855at2759"/>
<protein>
    <recommendedName>
        <fullName evidence="2">MRG domain-containing protein</fullName>
    </recommendedName>
</protein>
<keyword evidence="4" id="KW-1185">Reference proteome</keyword>